<organism evidence="2 3">
    <name type="scientific">Mycena metata</name>
    <dbReference type="NCBI Taxonomy" id="1033252"/>
    <lineage>
        <taxon>Eukaryota</taxon>
        <taxon>Fungi</taxon>
        <taxon>Dikarya</taxon>
        <taxon>Basidiomycota</taxon>
        <taxon>Agaricomycotina</taxon>
        <taxon>Agaricomycetes</taxon>
        <taxon>Agaricomycetidae</taxon>
        <taxon>Agaricales</taxon>
        <taxon>Marasmiineae</taxon>
        <taxon>Mycenaceae</taxon>
        <taxon>Mycena</taxon>
    </lineage>
</organism>
<name>A0AAD7HNI2_9AGAR</name>
<evidence type="ECO:0000313" key="3">
    <source>
        <dbReference type="Proteomes" id="UP001215598"/>
    </source>
</evidence>
<dbReference type="AlphaFoldDB" id="A0AAD7HNI2"/>
<dbReference type="EMBL" id="JARKIB010000204">
    <property type="protein sequence ID" value="KAJ7724271.1"/>
    <property type="molecule type" value="Genomic_DNA"/>
</dbReference>
<evidence type="ECO:0000313" key="2">
    <source>
        <dbReference type="EMBL" id="KAJ7724271.1"/>
    </source>
</evidence>
<evidence type="ECO:0000256" key="1">
    <source>
        <dbReference type="SAM" id="MobiDB-lite"/>
    </source>
</evidence>
<reference evidence="2" key="1">
    <citation type="submission" date="2023-03" db="EMBL/GenBank/DDBJ databases">
        <title>Massive genome expansion in bonnet fungi (Mycena s.s.) driven by repeated elements and novel gene families across ecological guilds.</title>
        <authorList>
            <consortium name="Lawrence Berkeley National Laboratory"/>
            <person name="Harder C.B."/>
            <person name="Miyauchi S."/>
            <person name="Viragh M."/>
            <person name="Kuo A."/>
            <person name="Thoen E."/>
            <person name="Andreopoulos B."/>
            <person name="Lu D."/>
            <person name="Skrede I."/>
            <person name="Drula E."/>
            <person name="Henrissat B."/>
            <person name="Morin E."/>
            <person name="Kohler A."/>
            <person name="Barry K."/>
            <person name="LaButti K."/>
            <person name="Morin E."/>
            <person name="Salamov A."/>
            <person name="Lipzen A."/>
            <person name="Mereny Z."/>
            <person name="Hegedus B."/>
            <person name="Baldrian P."/>
            <person name="Stursova M."/>
            <person name="Weitz H."/>
            <person name="Taylor A."/>
            <person name="Grigoriev I.V."/>
            <person name="Nagy L.G."/>
            <person name="Martin F."/>
            <person name="Kauserud H."/>
        </authorList>
    </citation>
    <scope>NUCLEOTIDE SEQUENCE</scope>
    <source>
        <strain evidence="2">CBHHK182m</strain>
    </source>
</reference>
<feature type="region of interest" description="Disordered" evidence="1">
    <location>
        <begin position="113"/>
        <end position="141"/>
    </location>
</feature>
<protein>
    <submittedName>
        <fullName evidence="2">Uncharacterized protein</fullName>
    </submittedName>
</protein>
<gene>
    <name evidence="2" type="ORF">B0H16DRAFT_1472524</name>
</gene>
<proteinExistence type="predicted"/>
<keyword evidence="3" id="KW-1185">Reference proteome</keyword>
<dbReference type="Proteomes" id="UP001215598">
    <property type="component" value="Unassembled WGS sequence"/>
</dbReference>
<sequence>MRMRVDAWIRQLPRDNDYDYEKDATCSRVLPEAQQRFERRKEDQNVVSYKEHSSAADSQRLLDVGGAGWGWAVLKDEYRYVLGAPPNRMRNGLGLVEELNAGLSIEVQQAGNLRNTGGEEGSAEAGTRCGREGLYGSSTKDPNERRVLGVLARGLLMPANTVRPKEIYVGGDMKRGRGMRRPD</sequence>
<accession>A0AAD7HNI2</accession>
<comment type="caution">
    <text evidence="2">The sequence shown here is derived from an EMBL/GenBank/DDBJ whole genome shotgun (WGS) entry which is preliminary data.</text>
</comment>